<dbReference type="PANTHER" id="PTHR30086:SF20">
    <property type="entry name" value="ARGININE EXPORTER PROTEIN ARGO-RELATED"/>
    <property type="match status" value="1"/>
</dbReference>
<dbReference type="InterPro" id="IPR001123">
    <property type="entry name" value="LeuE-type"/>
</dbReference>
<dbReference type="PANTHER" id="PTHR30086">
    <property type="entry name" value="ARGININE EXPORTER PROTEIN ARGO"/>
    <property type="match status" value="1"/>
</dbReference>
<gene>
    <name evidence="7" type="ORF">FC07_GL002047</name>
</gene>
<protein>
    <submittedName>
        <fullName evidence="7">Amino acid efflux protein</fullName>
    </submittedName>
</protein>
<dbReference type="AlphaFoldDB" id="A0A0R1GFC4"/>
<dbReference type="OrthoDB" id="5638726at2"/>
<keyword evidence="5 6" id="KW-0472">Membrane</keyword>
<evidence type="ECO:0000256" key="6">
    <source>
        <dbReference type="SAM" id="Phobius"/>
    </source>
</evidence>
<evidence type="ECO:0000256" key="1">
    <source>
        <dbReference type="ARBA" id="ARBA00004651"/>
    </source>
</evidence>
<evidence type="ECO:0000256" key="4">
    <source>
        <dbReference type="ARBA" id="ARBA00022989"/>
    </source>
</evidence>
<dbReference type="GO" id="GO:0015171">
    <property type="term" value="F:amino acid transmembrane transporter activity"/>
    <property type="evidence" value="ECO:0007669"/>
    <property type="project" value="TreeGrafter"/>
</dbReference>
<keyword evidence="4 6" id="KW-1133">Transmembrane helix</keyword>
<dbReference type="Pfam" id="PF01810">
    <property type="entry name" value="LysE"/>
    <property type="match status" value="1"/>
</dbReference>
<feature type="transmembrane region" description="Helical" evidence="6">
    <location>
        <begin position="179"/>
        <end position="196"/>
    </location>
</feature>
<keyword evidence="8" id="KW-1185">Reference proteome</keyword>
<sequence>MTTYWQGIGFGLAYIAPIGLQNLFMIKTALAQTRPRALIVAGFVTFFDISLALASFFGIGQLLVTFHWLKLLILLVGSLVILVMGYGLLREKPDTTLAPSRDFRYGAAFVTAFSVAWLNPQAILDGTLLLGAFRVSLQGAAADWFVIGVCTASILWFFGIALTLTWLRERFKPSFLVGLNRICGVVILVYGLRLMVDFIKAVA</sequence>
<evidence type="ECO:0000256" key="2">
    <source>
        <dbReference type="ARBA" id="ARBA00022475"/>
    </source>
</evidence>
<dbReference type="PATRIC" id="fig|1423726.3.peg.2124"/>
<feature type="transmembrane region" description="Helical" evidence="6">
    <location>
        <begin position="105"/>
        <end position="124"/>
    </location>
</feature>
<dbReference type="EMBL" id="AZDA01000140">
    <property type="protein sequence ID" value="KRK32617.1"/>
    <property type="molecule type" value="Genomic_DNA"/>
</dbReference>
<keyword evidence="3 6" id="KW-0812">Transmembrane</keyword>
<evidence type="ECO:0000256" key="3">
    <source>
        <dbReference type="ARBA" id="ARBA00022692"/>
    </source>
</evidence>
<evidence type="ECO:0000313" key="7">
    <source>
        <dbReference type="EMBL" id="KRK32617.1"/>
    </source>
</evidence>
<feature type="transmembrane region" description="Helical" evidence="6">
    <location>
        <begin position="37"/>
        <end position="59"/>
    </location>
</feature>
<comment type="caution">
    <text evidence="7">The sequence shown here is derived from an EMBL/GenBank/DDBJ whole genome shotgun (WGS) entry which is preliminary data.</text>
</comment>
<keyword evidence="2" id="KW-1003">Cell membrane</keyword>
<evidence type="ECO:0000313" key="8">
    <source>
        <dbReference type="Proteomes" id="UP000051461"/>
    </source>
</evidence>
<evidence type="ECO:0000256" key="5">
    <source>
        <dbReference type="ARBA" id="ARBA00023136"/>
    </source>
</evidence>
<feature type="transmembrane region" description="Helical" evidence="6">
    <location>
        <begin position="71"/>
        <end position="89"/>
    </location>
</feature>
<organism evidence="7 8">
    <name type="scientific">Loigolactobacillus bifermentans DSM 20003</name>
    <dbReference type="NCBI Taxonomy" id="1423726"/>
    <lineage>
        <taxon>Bacteria</taxon>
        <taxon>Bacillati</taxon>
        <taxon>Bacillota</taxon>
        <taxon>Bacilli</taxon>
        <taxon>Lactobacillales</taxon>
        <taxon>Lactobacillaceae</taxon>
        <taxon>Loigolactobacillus</taxon>
    </lineage>
</organism>
<dbReference type="Proteomes" id="UP000051461">
    <property type="component" value="Unassembled WGS sequence"/>
</dbReference>
<accession>A0A0R1GFC4</accession>
<feature type="transmembrane region" description="Helical" evidence="6">
    <location>
        <begin position="144"/>
        <end position="167"/>
    </location>
</feature>
<proteinExistence type="predicted"/>
<dbReference type="RefSeq" id="WP_057905878.1">
    <property type="nucleotide sequence ID" value="NZ_AZDA01000140.1"/>
</dbReference>
<dbReference type="STRING" id="1423726.FC07_GL002047"/>
<name>A0A0R1GFC4_9LACO</name>
<comment type="subcellular location">
    <subcellularLocation>
        <location evidence="1">Cell membrane</location>
        <topology evidence="1">Multi-pass membrane protein</topology>
    </subcellularLocation>
</comment>
<dbReference type="GO" id="GO:0005886">
    <property type="term" value="C:plasma membrane"/>
    <property type="evidence" value="ECO:0007669"/>
    <property type="project" value="UniProtKB-SubCell"/>
</dbReference>
<feature type="transmembrane region" description="Helical" evidence="6">
    <location>
        <begin position="6"/>
        <end position="25"/>
    </location>
</feature>
<reference evidence="7 8" key="1">
    <citation type="journal article" date="2015" name="Genome Announc.">
        <title>Expanding the biotechnology potential of lactobacilli through comparative genomics of 213 strains and associated genera.</title>
        <authorList>
            <person name="Sun Z."/>
            <person name="Harris H.M."/>
            <person name="McCann A."/>
            <person name="Guo C."/>
            <person name="Argimon S."/>
            <person name="Zhang W."/>
            <person name="Yang X."/>
            <person name="Jeffery I.B."/>
            <person name="Cooney J.C."/>
            <person name="Kagawa T.F."/>
            <person name="Liu W."/>
            <person name="Song Y."/>
            <person name="Salvetti E."/>
            <person name="Wrobel A."/>
            <person name="Rasinkangas P."/>
            <person name="Parkhill J."/>
            <person name="Rea M.C."/>
            <person name="O'Sullivan O."/>
            <person name="Ritari J."/>
            <person name="Douillard F.P."/>
            <person name="Paul Ross R."/>
            <person name="Yang R."/>
            <person name="Briner A.E."/>
            <person name="Felis G.E."/>
            <person name="de Vos W.M."/>
            <person name="Barrangou R."/>
            <person name="Klaenhammer T.R."/>
            <person name="Caufield P.W."/>
            <person name="Cui Y."/>
            <person name="Zhang H."/>
            <person name="O'Toole P.W."/>
        </authorList>
    </citation>
    <scope>NUCLEOTIDE SEQUENCE [LARGE SCALE GENOMIC DNA]</scope>
    <source>
        <strain evidence="7 8">DSM 20003</strain>
    </source>
</reference>